<dbReference type="Proteomes" id="UP000092575">
    <property type="component" value="Unassembled WGS sequence"/>
</dbReference>
<dbReference type="Pfam" id="PF00114">
    <property type="entry name" value="Pilin"/>
    <property type="match status" value="1"/>
</dbReference>
<keyword evidence="4" id="KW-0472">Membrane</keyword>
<evidence type="ECO:0000313" key="5">
    <source>
        <dbReference type="EMBL" id="OBX84882.1"/>
    </source>
</evidence>
<proteinExistence type="inferred from homology"/>
<evidence type="ECO:0000256" key="2">
    <source>
        <dbReference type="ARBA" id="ARBA00022481"/>
    </source>
</evidence>
<dbReference type="NCBIfam" id="TIGR02532">
    <property type="entry name" value="IV_pilin_GFxxxE"/>
    <property type="match status" value="1"/>
</dbReference>
<protein>
    <submittedName>
        <fullName evidence="5 6">Pilin</fullName>
    </submittedName>
</protein>
<feature type="transmembrane region" description="Helical" evidence="4">
    <location>
        <begin position="7"/>
        <end position="28"/>
    </location>
</feature>
<dbReference type="EMBL" id="LXTW01000012">
    <property type="protein sequence ID" value="OBX84882.1"/>
    <property type="molecule type" value="Genomic_DNA"/>
</dbReference>
<dbReference type="EMBL" id="CP065728">
    <property type="protein sequence ID" value="QPT45175.1"/>
    <property type="molecule type" value="Genomic_DNA"/>
</dbReference>
<dbReference type="Proteomes" id="UP000594834">
    <property type="component" value="Chromosome"/>
</dbReference>
<gene>
    <name evidence="5" type="ORF">A7456_01520</name>
    <name evidence="6" type="ORF">I6G26_04010</name>
</gene>
<dbReference type="InterPro" id="IPR045584">
    <property type="entry name" value="Pilin-like"/>
</dbReference>
<keyword evidence="3" id="KW-0281">Fimbrium</keyword>
<dbReference type="RefSeq" id="WP_067008128.1">
    <property type="nucleotide sequence ID" value="NZ_CP065728.1"/>
</dbReference>
<name>A0A1B8QLY5_MORNO</name>
<keyword evidence="8" id="KW-1185">Reference proteome</keyword>
<evidence type="ECO:0000256" key="4">
    <source>
        <dbReference type="SAM" id="Phobius"/>
    </source>
</evidence>
<reference evidence="6 8" key="2">
    <citation type="submission" date="2020-12" db="EMBL/GenBank/DDBJ databases">
        <title>FDA dAtabase for Regulatory Grade micrObial Sequences (FDA-ARGOS): Supporting development and validation of Infectious Disease Dx tests.</title>
        <authorList>
            <person name="Sproer C."/>
            <person name="Gronow S."/>
            <person name="Severitt S."/>
            <person name="Schroder I."/>
            <person name="Tallon L."/>
            <person name="Sadzewicz L."/>
            <person name="Zhao X."/>
            <person name="Boylan J."/>
            <person name="Ott S."/>
            <person name="Bowen H."/>
            <person name="Vavikolanu K."/>
            <person name="Mehta A."/>
            <person name="Aluvathingal J."/>
            <person name="Nadendla S."/>
            <person name="Lowell S."/>
            <person name="Myers T."/>
            <person name="Yan Y."/>
            <person name="Sichtig H."/>
        </authorList>
    </citation>
    <scope>NUCLEOTIDE SEQUENCE [LARGE SCALE GENOMIC DNA]</scope>
    <source>
        <strain evidence="6 8">FDAARGOS_869</strain>
    </source>
</reference>
<evidence type="ECO:0000313" key="6">
    <source>
        <dbReference type="EMBL" id="QPT45175.1"/>
    </source>
</evidence>
<dbReference type="GO" id="GO:0007155">
    <property type="term" value="P:cell adhesion"/>
    <property type="evidence" value="ECO:0007669"/>
    <property type="project" value="InterPro"/>
</dbReference>
<evidence type="ECO:0000313" key="8">
    <source>
        <dbReference type="Proteomes" id="UP000594834"/>
    </source>
</evidence>
<dbReference type="InterPro" id="IPR001082">
    <property type="entry name" value="Pilin"/>
</dbReference>
<keyword evidence="4" id="KW-0812">Transmembrane</keyword>
<evidence type="ECO:0000256" key="1">
    <source>
        <dbReference type="ARBA" id="ARBA00005233"/>
    </source>
</evidence>
<dbReference type="InterPro" id="IPR012902">
    <property type="entry name" value="N_methyl_site"/>
</dbReference>
<dbReference type="AlphaFoldDB" id="A0A1B8QLY5"/>
<dbReference type="STRING" id="478.A7456_01520"/>
<dbReference type="Pfam" id="PF07963">
    <property type="entry name" value="N_methyl"/>
    <property type="match status" value="1"/>
</dbReference>
<organism evidence="5 7">
    <name type="scientific">Moraxella nonliquefaciens</name>
    <dbReference type="NCBI Taxonomy" id="478"/>
    <lineage>
        <taxon>Bacteria</taxon>
        <taxon>Pseudomonadati</taxon>
        <taxon>Pseudomonadota</taxon>
        <taxon>Gammaproteobacteria</taxon>
        <taxon>Moraxellales</taxon>
        <taxon>Moraxellaceae</taxon>
        <taxon>Moraxella</taxon>
    </lineage>
</organism>
<dbReference type="PROSITE" id="PS00409">
    <property type="entry name" value="PROKAR_NTER_METHYL"/>
    <property type="match status" value="1"/>
</dbReference>
<dbReference type="Gene3D" id="3.30.700.10">
    <property type="entry name" value="Glycoprotein, Type 4 Pilin"/>
    <property type="match status" value="1"/>
</dbReference>
<comment type="similarity">
    <text evidence="1 3">Belongs to the N-Me-Phe pilin family.</text>
</comment>
<keyword evidence="4" id="KW-1133">Transmembrane helix</keyword>
<evidence type="ECO:0000313" key="7">
    <source>
        <dbReference type="Proteomes" id="UP000092575"/>
    </source>
</evidence>
<dbReference type="SUPFAM" id="SSF54523">
    <property type="entry name" value="Pili subunits"/>
    <property type="match status" value="1"/>
</dbReference>
<evidence type="ECO:0000256" key="3">
    <source>
        <dbReference type="RuleBase" id="RU000389"/>
    </source>
</evidence>
<reference evidence="5 7" key="1">
    <citation type="submission" date="2016-05" db="EMBL/GenBank/DDBJ databases">
        <title>Draft genome sequence of Moraxella nonliquefaciens CCUG 348T.</title>
        <authorList>
            <person name="Salva-Serra F."/>
            <person name="Engstrom-Jakobsson H."/>
            <person name="Thorell K."/>
            <person name="Gonzales-Siles L."/>
            <person name="Karlsson R."/>
            <person name="Boulund F."/>
            <person name="Engstrand L."/>
            <person name="Kristiansson E."/>
            <person name="Moore E."/>
        </authorList>
    </citation>
    <scope>NUCLEOTIDE SEQUENCE [LARGE SCALE GENOMIC DNA]</scope>
    <source>
        <strain evidence="5 7">CCUG 348</strain>
    </source>
</reference>
<keyword evidence="2" id="KW-0488">Methylation</keyword>
<sequence>MKSNLKGFTLIELMMVIAIIGILVAIALPSYMNYVGRTQVIEGFRITDGLRMDVASWVWSTQAFPDATAVADTGLIGQPASTLQGKYIDAGGVTVQANTGVITVTFSRGNVANKNLTLTPYINTHNNRQLIEWQCGGTVGADKLPSSCQ</sequence>
<dbReference type="GO" id="GO:0009289">
    <property type="term" value="C:pilus"/>
    <property type="evidence" value="ECO:0007669"/>
    <property type="project" value="InterPro"/>
</dbReference>
<accession>A0A1B8QLY5</accession>